<keyword evidence="2" id="KW-0812">Transmembrane</keyword>
<evidence type="ECO:0000313" key="3">
    <source>
        <dbReference type="EMBL" id="KAG0714434.1"/>
    </source>
</evidence>
<gene>
    <name evidence="3" type="primary">SLC22A6_1</name>
    <name evidence="3" type="ORF">GWK47_014163</name>
</gene>
<accession>A0A8J4XYI7</accession>
<comment type="caution">
    <text evidence="3">The sequence shown here is derived from an EMBL/GenBank/DDBJ whole genome shotgun (WGS) entry which is preliminary data.</text>
</comment>
<proteinExistence type="predicted"/>
<dbReference type="AlphaFoldDB" id="A0A8J4XYI7"/>
<sequence>MYPWAPFVIFGTGALLAGAGTFLLPETRGQGLPDTVANLEARQTKNSHEPISGLATLSAISVQDPDGGSVYFFPGYTDALRVNQPCPVVTCSLSTSPGRDAKVYESSLEASRTSPKGAKLLVGGRDAGQS</sequence>
<evidence type="ECO:0000256" key="2">
    <source>
        <dbReference type="SAM" id="Phobius"/>
    </source>
</evidence>
<evidence type="ECO:0000313" key="4">
    <source>
        <dbReference type="Proteomes" id="UP000770661"/>
    </source>
</evidence>
<name>A0A8J4XYI7_CHIOP</name>
<feature type="transmembrane region" description="Helical" evidence="2">
    <location>
        <begin position="6"/>
        <end position="24"/>
    </location>
</feature>
<feature type="region of interest" description="Disordered" evidence="1">
    <location>
        <begin position="104"/>
        <end position="130"/>
    </location>
</feature>
<organism evidence="3 4">
    <name type="scientific">Chionoecetes opilio</name>
    <name type="common">Atlantic snow crab</name>
    <name type="synonym">Cancer opilio</name>
    <dbReference type="NCBI Taxonomy" id="41210"/>
    <lineage>
        <taxon>Eukaryota</taxon>
        <taxon>Metazoa</taxon>
        <taxon>Ecdysozoa</taxon>
        <taxon>Arthropoda</taxon>
        <taxon>Crustacea</taxon>
        <taxon>Multicrustacea</taxon>
        <taxon>Malacostraca</taxon>
        <taxon>Eumalacostraca</taxon>
        <taxon>Eucarida</taxon>
        <taxon>Decapoda</taxon>
        <taxon>Pleocyemata</taxon>
        <taxon>Brachyura</taxon>
        <taxon>Eubrachyura</taxon>
        <taxon>Majoidea</taxon>
        <taxon>Majidae</taxon>
        <taxon>Chionoecetes</taxon>
    </lineage>
</organism>
<evidence type="ECO:0000256" key="1">
    <source>
        <dbReference type="SAM" id="MobiDB-lite"/>
    </source>
</evidence>
<keyword evidence="2" id="KW-0472">Membrane</keyword>
<reference evidence="3" key="1">
    <citation type="submission" date="2020-07" db="EMBL/GenBank/DDBJ databases">
        <title>The High-quality genome of the commercially important snow crab, Chionoecetes opilio.</title>
        <authorList>
            <person name="Jeong J.-H."/>
            <person name="Ryu S."/>
        </authorList>
    </citation>
    <scope>NUCLEOTIDE SEQUENCE</scope>
    <source>
        <strain evidence="3">MADBK_172401_WGS</strain>
        <tissue evidence="3">Digestive gland</tissue>
    </source>
</reference>
<dbReference type="Proteomes" id="UP000770661">
    <property type="component" value="Unassembled WGS sequence"/>
</dbReference>
<keyword evidence="4" id="KW-1185">Reference proteome</keyword>
<dbReference type="OrthoDB" id="5296287at2759"/>
<keyword evidence="2" id="KW-1133">Transmembrane helix</keyword>
<dbReference type="EMBL" id="JACEEZ010020540">
    <property type="protein sequence ID" value="KAG0714434.1"/>
    <property type="molecule type" value="Genomic_DNA"/>
</dbReference>
<protein>
    <submittedName>
        <fullName evidence="3">Solute carrier family 22 member 6</fullName>
    </submittedName>
</protein>